<evidence type="ECO:0000313" key="1">
    <source>
        <dbReference type="EMBL" id="KAJ8366227.1"/>
    </source>
</evidence>
<protein>
    <submittedName>
        <fullName evidence="1">Uncharacterized protein</fullName>
    </submittedName>
</protein>
<proteinExistence type="predicted"/>
<dbReference type="SUPFAM" id="SSF54403">
    <property type="entry name" value="Cystatin/monellin"/>
    <property type="match status" value="1"/>
</dbReference>
<evidence type="ECO:0000313" key="2">
    <source>
        <dbReference type="Proteomes" id="UP001221898"/>
    </source>
</evidence>
<dbReference type="AlphaFoldDB" id="A0AAD7R557"/>
<keyword evidence="2" id="KW-1185">Reference proteome</keyword>
<accession>A0AAD7R557</accession>
<dbReference type="EMBL" id="JAINUG010000624">
    <property type="protein sequence ID" value="KAJ8366227.1"/>
    <property type="molecule type" value="Genomic_DNA"/>
</dbReference>
<dbReference type="Proteomes" id="UP001221898">
    <property type="component" value="Unassembled WGS sequence"/>
</dbReference>
<organism evidence="1 2">
    <name type="scientific">Aldrovandia affinis</name>
    <dbReference type="NCBI Taxonomy" id="143900"/>
    <lineage>
        <taxon>Eukaryota</taxon>
        <taxon>Metazoa</taxon>
        <taxon>Chordata</taxon>
        <taxon>Craniata</taxon>
        <taxon>Vertebrata</taxon>
        <taxon>Euteleostomi</taxon>
        <taxon>Actinopterygii</taxon>
        <taxon>Neopterygii</taxon>
        <taxon>Teleostei</taxon>
        <taxon>Notacanthiformes</taxon>
        <taxon>Halosauridae</taxon>
        <taxon>Aldrovandia</taxon>
    </lineage>
</organism>
<comment type="caution">
    <text evidence="1">The sequence shown here is derived from an EMBL/GenBank/DDBJ whole genome shotgun (WGS) entry which is preliminary data.</text>
</comment>
<dbReference type="Gene3D" id="3.10.450.10">
    <property type="match status" value="1"/>
</dbReference>
<dbReference type="InterPro" id="IPR046350">
    <property type="entry name" value="Cystatin_sf"/>
</dbReference>
<gene>
    <name evidence="1" type="ORF">AAFF_G00365280</name>
</gene>
<reference evidence="1" key="1">
    <citation type="journal article" date="2023" name="Science">
        <title>Genome structures resolve the early diversification of teleost fishes.</title>
        <authorList>
            <person name="Parey E."/>
            <person name="Louis A."/>
            <person name="Montfort J."/>
            <person name="Bouchez O."/>
            <person name="Roques C."/>
            <person name="Iampietro C."/>
            <person name="Lluch J."/>
            <person name="Castinel A."/>
            <person name="Donnadieu C."/>
            <person name="Desvignes T."/>
            <person name="Floi Bucao C."/>
            <person name="Jouanno E."/>
            <person name="Wen M."/>
            <person name="Mejri S."/>
            <person name="Dirks R."/>
            <person name="Jansen H."/>
            <person name="Henkel C."/>
            <person name="Chen W.J."/>
            <person name="Zahm M."/>
            <person name="Cabau C."/>
            <person name="Klopp C."/>
            <person name="Thompson A.W."/>
            <person name="Robinson-Rechavi M."/>
            <person name="Braasch I."/>
            <person name="Lecointre G."/>
            <person name="Bobe J."/>
            <person name="Postlethwait J.H."/>
            <person name="Berthelot C."/>
            <person name="Roest Crollius H."/>
            <person name="Guiguen Y."/>
        </authorList>
    </citation>
    <scope>NUCLEOTIDE SEQUENCE</scope>
    <source>
        <strain evidence="1">NC1722</strain>
    </source>
</reference>
<sequence length="89" mass="9880">MTHCGGWGPIQTATPKVQELCNKVILQIEEKLALNISCINALQYIEQAVSGDKYRILAQSCDHYLLINIRVPFHGAEPELGEAVLIPNH</sequence>
<name>A0AAD7R557_9TELE</name>